<gene>
    <name evidence="1" type="ORF">NP596_03615</name>
</gene>
<dbReference type="Pfam" id="PF13618">
    <property type="entry name" value="Gluconate_2-dh3"/>
    <property type="match status" value="1"/>
</dbReference>
<evidence type="ECO:0000313" key="1">
    <source>
        <dbReference type="EMBL" id="MCQ8127537.1"/>
    </source>
</evidence>
<accession>A0ABT1U144</accession>
<evidence type="ECO:0000313" key="2">
    <source>
        <dbReference type="Proteomes" id="UP001524586"/>
    </source>
</evidence>
<comment type="caution">
    <text evidence="1">The sequence shown here is derived from an EMBL/GenBank/DDBJ whole genome shotgun (WGS) entry which is preliminary data.</text>
</comment>
<protein>
    <submittedName>
        <fullName evidence="1">Gluconate 2-dehydrogenase subunit 3 family protein</fullName>
    </submittedName>
</protein>
<name>A0ABT1U144_9GAMM</name>
<dbReference type="InterPro" id="IPR027056">
    <property type="entry name" value="Gluconate_2DH_su3"/>
</dbReference>
<proteinExistence type="predicted"/>
<dbReference type="Proteomes" id="UP001524586">
    <property type="component" value="Unassembled WGS sequence"/>
</dbReference>
<reference evidence="1 2" key="1">
    <citation type="submission" date="2022-07" db="EMBL/GenBank/DDBJ databases">
        <title>Methylomonas rivi sp. nov., Methylomonas rosea sp. nov., Methylomonas aureus sp. nov. and Methylomonas subterranea sp. nov., four novel methanotrophs isolated from a freshwater creek and the deep terrestrial subsurface.</title>
        <authorList>
            <person name="Abin C."/>
            <person name="Sankaranarayanan K."/>
            <person name="Garner C."/>
            <person name="Sindelar R."/>
            <person name="Kotary K."/>
            <person name="Garner R."/>
            <person name="Barclay S."/>
            <person name="Lawson P."/>
            <person name="Krumholz L."/>
        </authorList>
    </citation>
    <scope>NUCLEOTIDE SEQUENCE [LARGE SCALE GENOMIC DNA]</scope>
    <source>
        <strain evidence="1 2">WSC-6</strain>
    </source>
</reference>
<organism evidence="1 2">
    <name type="scientific">Methylomonas rivi</name>
    <dbReference type="NCBI Taxonomy" id="2952226"/>
    <lineage>
        <taxon>Bacteria</taxon>
        <taxon>Pseudomonadati</taxon>
        <taxon>Pseudomonadota</taxon>
        <taxon>Gammaproteobacteria</taxon>
        <taxon>Methylococcales</taxon>
        <taxon>Methylococcaceae</taxon>
        <taxon>Methylomonas</taxon>
    </lineage>
</organism>
<sequence length="172" mass="19167">MSCYLGGLFSKDNLWSRRRWLNSIAILCGAWLGKFSDTDAKDYELSRHEDTLRILVDSILPADDLTPAASTLSVHSQLLAIAQQDATLGRLISQGCGWLEQTYGALSALNTAQIEQLLQAMSVADWESGPRVFFHEIRDRSVQLYYADSRSWAGLAVNRPPQYLGYPAAVEK</sequence>
<keyword evidence="2" id="KW-1185">Reference proteome</keyword>
<dbReference type="EMBL" id="JANIBK010000010">
    <property type="protein sequence ID" value="MCQ8127537.1"/>
    <property type="molecule type" value="Genomic_DNA"/>
</dbReference>
<dbReference type="RefSeq" id="WP_256613866.1">
    <property type="nucleotide sequence ID" value="NZ_JANIBK010000010.1"/>
</dbReference>